<proteinExistence type="predicted"/>
<dbReference type="OrthoDB" id="3794125at2759"/>
<accession>A0A8H7J8W1</accession>
<dbReference type="AlphaFoldDB" id="A0A8H7J8W1"/>
<feature type="compositionally biased region" description="Basic and acidic residues" evidence="1">
    <location>
        <begin position="1"/>
        <end position="13"/>
    </location>
</feature>
<feature type="compositionally biased region" description="Polar residues" evidence="1">
    <location>
        <begin position="406"/>
        <end position="418"/>
    </location>
</feature>
<comment type="caution">
    <text evidence="2">The sequence shown here is derived from an EMBL/GenBank/DDBJ whole genome shotgun (WGS) entry which is preliminary data.</text>
</comment>
<dbReference type="EMBL" id="RZGK01000007">
    <property type="protein sequence ID" value="KAF9697871.1"/>
    <property type="molecule type" value="Genomic_DNA"/>
</dbReference>
<reference evidence="2" key="1">
    <citation type="submission" date="2018-12" db="EMBL/GenBank/DDBJ databases">
        <authorList>
            <person name="Syme R.A."/>
            <person name="Farfan-Caceres L."/>
            <person name="Lichtenzveig J."/>
        </authorList>
    </citation>
    <scope>NUCLEOTIDE SEQUENCE</scope>
    <source>
        <strain evidence="2">Al4</strain>
    </source>
</reference>
<reference evidence="2" key="2">
    <citation type="submission" date="2020-09" db="EMBL/GenBank/DDBJ databases">
        <title>Reference genome assembly for Australian Ascochyta lentis isolate Al4.</title>
        <authorList>
            <person name="Lee R.C."/>
            <person name="Farfan-Caceres L.M."/>
            <person name="Debler J.W."/>
            <person name="Williams A.H."/>
            <person name="Henares B.M."/>
        </authorList>
    </citation>
    <scope>NUCLEOTIDE SEQUENCE</scope>
    <source>
        <strain evidence="2">Al4</strain>
    </source>
</reference>
<feature type="compositionally biased region" description="Acidic residues" evidence="1">
    <location>
        <begin position="162"/>
        <end position="171"/>
    </location>
</feature>
<evidence type="ECO:0000313" key="3">
    <source>
        <dbReference type="Proteomes" id="UP000651452"/>
    </source>
</evidence>
<protein>
    <submittedName>
        <fullName evidence="2">Uncharacterized protein</fullName>
    </submittedName>
</protein>
<feature type="compositionally biased region" description="Basic and acidic residues" evidence="1">
    <location>
        <begin position="375"/>
        <end position="389"/>
    </location>
</feature>
<evidence type="ECO:0000256" key="1">
    <source>
        <dbReference type="SAM" id="MobiDB-lite"/>
    </source>
</evidence>
<feature type="region of interest" description="Disordered" evidence="1">
    <location>
        <begin position="161"/>
        <end position="206"/>
    </location>
</feature>
<name>A0A8H7J8W1_9PLEO</name>
<organism evidence="2 3">
    <name type="scientific">Ascochyta lentis</name>
    <dbReference type="NCBI Taxonomy" id="205686"/>
    <lineage>
        <taxon>Eukaryota</taxon>
        <taxon>Fungi</taxon>
        <taxon>Dikarya</taxon>
        <taxon>Ascomycota</taxon>
        <taxon>Pezizomycotina</taxon>
        <taxon>Dothideomycetes</taxon>
        <taxon>Pleosporomycetidae</taxon>
        <taxon>Pleosporales</taxon>
        <taxon>Pleosporineae</taxon>
        <taxon>Didymellaceae</taxon>
        <taxon>Ascochyta</taxon>
    </lineage>
</organism>
<gene>
    <name evidence="2" type="ORF">EKO04_004253</name>
</gene>
<feature type="compositionally biased region" description="Low complexity" evidence="1">
    <location>
        <begin position="326"/>
        <end position="338"/>
    </location>
</feature>
<feature type="compositionally biased region" description="Polar residues" evidence="1">
    <location>
        <begin position="172"/>
        <end position="193"/>
    </location>
</feature>
<feature type="region of interest" description="Disordered" evidence="1">
    <location>
        <begin position="1"/>
        <end position="49"/>
    </location>
</feature>
<dbReference type="Proteomes" id="UP000651452">
    <property type="component" value="Unassembled WGS sequence"/>
</dbReference>
<feature type="compositionally biased region" description="Pro residues" evidence="1">
    <location>
        <begin position="29"/>
        <end position="42"/>
    </location>
</feature>
<evidence type="ECO:0000313" key="2">
    <source>
        <dbReference type="EMBL" id="KAF9697871.1"/>
    </source>
</evidence>
<keyword evidence="3" id="KW-1185">Reference proteome</keyword>
<feature type="compositionally biased region" description="Polar residues" evidence="1">
    <location>
        <begin position="300"/>
        <end position="309"/>
    </location>
</feature>
<feature type="region of interest" description="Disordered" evidence="1">
    <location>
        <begin position="290"/>
        <end position="429"/>
    </location>
</feature>
<sequence length="465" mass="51662">MMRHSTDTPKLDVLEDDASLSPAERLPSPAAPSTPAIPPPPNQQEEETKSRLFAQTRAVWDFPKMVASFSAAARDYFTIYFNKDTKFTLRTVRAFEKLAELVPAEQRDDTLKDLGLLLCSRYKGRRGKGQGIGATDELKDANLRFDVKMLIKRLDSSFKDSEAEEEEEEIADNTSIANQMLSNTNRTSRSRGPSVTDHKHSNEDPYPVITAISNNWLSWPIKDYLPDHAYPFGRHESDWPLDLLQAVLELSNTTAGQDEEVQHKLRDVFQSTKKFSHKKSLEKIEAVRRSFLRNDEPAQPESSGEGSNSDEVDGRTTKQTPAPQPSQAAKSTLSSAAAKIRATTTEPPPTTPLTRKRPINRDDASEPPQKRTKHKVADEAKGEGERKAEAEDEAEGEGESGGVSASPTPTESAPTDSEPSPPRRYSSGQVNMQIIIAEFEKIHGRLDELAELVRVRDNDALSSRS</sequence>